<dbReference type="GO" id="GO:0005436">
    <property type="term" value="F:sodium:phosphate symporter activity"/>
    <property type="evidence" value="ECO:0007669"/>
    <property type="project" value="InterPro"/>
</dbReference>
<dbReference type="Proteomes" id="UP000248021">
    <property type="component" value="Unassembled WGS sequence"/>
</dbReference>
<evidence type="ECO:0000313" key="8">
    <source>
        <dbReference type="EMBL" id="PXW65053.1"/>
    </source>
</evidence>
<organism evidence="8 9">
    <name type="scientific">Chelatococcus asaccharovorans</name>
    <dbReference type="NCBI Taxonomy" id="28210"/>
    <lineage>
        <taxon>Bacteria</taxon>
        <taxon>Pseudomonadati</taxon>
        <taxon>Pseudomonadota</taxon>
        <taxon>Alphaproteobacteria</taxon>
        <taxon>Hyphomicrobiales</taxon>
        <taxon>Chelatococcaceae</taxon>
        <taxon>Chelatococcus</taxon>
    </lineage>
</organism>
<evidence type="ECO:0000256" key="4">
    <source>
        <dbReference type="ARBA" id="ARBA00022989"/>
    </source>
</evidence>
<evidence type="ECO:0000256" key="2">
    <source>
        <dbReference type="ARBA" id="ARBA00022475"/>
    </source>
</evidence>
<feature type="transmembrane region" description="Helical" evidence="6">
    <location>
        <begin position="124"/>
        <end position="144"/>
    </location>
</feature>
<dbReference type="Pfam" id="PF01895">
    <property type="entry name" value="PhoU"/>
    <property type="match status" value="2"/>
</dbReference>
<dbReference type="InterPro" id="IPR026022">
    <property type="entry name" value="PhoU_dom"/>
</dbReference>
<dbReference type="SUPFAM" id="SSF109755">
    <property type="entry name" value="PhoU-like"/>
    <property type="match status" value="1"/>
</dbReference>
<gene>
    <name evidence="8" type="ORF">C7450_101816</name>
</gene>
<comment type="subcellular location">
    <subcellularLocation>
        <location evidence="1">Cell membrane</location>
        <topology evidence="1">Multi-pass membrane protein</topology>
    </subcellularLocation>
</comment>
<protein>
    <submittedName>
        <fullName evidence="8">Phosphate:Na+ symporter</fullName>
    </submittedName>
</protein>
<dbReference type="AlphaFoldDB" id="A0A2V3UJ54"/>
<feature type="transmembrane region" description="Helical" evidence="6">
    <location>
        <begin position="235"/>
        <end position="254"/>
    </location>
</feature>
<comment type="caution">
    <text evidence="8">The sequence shown here is derived from an EMBL/GenBank/DDBJ whole genome shotgun (WGS) entry which is preliminary data.</text>
</comment>
<evidence type="ECO:0000256" key="1">
    <source>
        <dbReference type="ARBA" id="ARBA00004651"/>
    </source>
</evidence>
<feature type="domain" description="PhoU" evidence="7">
    <location>
        <begin position="337"/>
        <end position="414"/>
    </location>
</feature>
<keyword evidence="2" id="KW-1003">Cell membrane</keyword>
<dbReference type="Pfam" id="PF02690">
    <property type="entry name" value="Na_Pi_cotrans"/>
    <property type="match status" value="1"/>
</dbReference>
<evidence type="ECO:0000256" key="3">
    <source>
        <dbReference type="ARBA" id="ARBA00022692"/>
    </source>
</evidence>
<dbReference type="PANTHER" id="PTHR10010">
    <property type="entry name" value="SOLUTE CARRIER FAMILY 34 SODIUM PHOSPHATE , MEMBER 2-RELATED"/>
    <property type="match status" value="1"/>
</dbReference>
<dbReference type="GO" id="GO:0044341">
    <property type="term" value="P:sodium-dependent phosphate transport"/>
    <property type="evidence" value="ECO:0007669"/>
    <property type="project" value="InterPro"/>
</dbReference>
<dbReference type="PANTHER" id="PTHR10010:SF46">
    <property type="entry name" value="SODIUM-DEPENDENT PHOSPHATE TRANSPORT PROTEIN 2B"/>
    <property type="match status" value="1"/>
</dbReference>
<evidence type="ECO:0000313" key="9">
    <source>
        <dbReference type="Proteomes" id="UP000248021"/>
    </source>
</evidence>
<feature type="transmembrane region" description="Helical" evidence="6">
    <location>
        <begin position="96"/>
        <end position="118"/>
    </location>
</feature>
<dbReference type="EMBL" id="QJJK01000001">
    <property type="protein sequence ID" value="PXW65053.1"/>
    <property type="molecule type" value="Genomic_DNA"/>
</dbReference>
<dbReference type="GO" id="GO:0005886">
    <property type="term" value="C:plasma membrane"/>
    <property type="evidence" value="ECO:0007669"/>
    <property type="project" value="UniProtKB-SubCell"/>
</dbReference>
<accession>A0A2V3UJ54</accession>
<proteinExistence type="predicted"/>
<dbReference type="InterPro" id="IPR003841">
    <property type="entry name" value="Na/Pi_transpt"/>
</dbReference>
<name>A0A2V3UJ54_9HYPH</name>
<keyword evidence="3 6" id="KW-0812">Transmembrane</keyword>
<feature type="transmembrane region" description="Helical" evidence="6">
    <location>
        <begin position="269"/>
        <end position="291"/>
    </location>
</feature>
<feature type="transmembrane region" description="Helical" evidence="6">
    <location>
        <begin position="201"/>
        <end position="223"/>
    </location>
</feature>
<reference evidence="8 9" key="1">
    <citation type="submission" date="2018-05" db="EMBL/GenBank/DDBJ databases">
        <title>Genomic Encyclopedia of Type Strains, Phase IV (KMG-IV): sequencing the most valuable type-strain genomes for metagenomic binning, comparative biology and taxonomic classification.</title>
        <authorList>
            <person name="Goeker M."/>
        </authorList>
    </citation>
    <scope>NUCLEOTIDE SEQUENCE [LARGE SCALE GENOMIC DNA]</scope>
    <source>
        <strain evidence="8 9">DSM 6462</strain>
    </source>
</reference>
<keyword evidence="5 6" id="KW-0472">Membrane</keyword>
<dbReference type="NCBIfam" id="NF037997">
    <property type="entry name" value="Na_Pi_symport"/>
    <property type="match status" value="1"/>
</dbReference>
<keyword evidence="4 6" id="KW-1133">Transmembrane helix</keyword>
<evidence type="ECO:0000259" key="7">
    <source>
        <dbReference type="Pfam" id="PF01895"/>
    </source>
</evidence>
<dbReference type="InterPro" id="IPR038078">
    <property type="entry name" value="PhoU-like_sf"/>
</dbReference>
<keyword evidence="9" id="KW-1185">Reference proteome</keyword>
<feature type="transmembrane region" description="Helical" evidence="6">
    <location>
        <begin position="156"/>
        <end position="181"/>
    </location>
</feature>
<dbReference type="OrthoDB" id="5778511at2"/>
<feature type="transmembrane region" description="Helical" evidence="6">
    <location>
        <begin position="44"/>
        <end position="75"/>
    </location>
</feature>
<feature type="domain" description="PhoU" evidence="7">
    <location>
        <begin position="440"/>
        <end position="523"/>
    </location>
</feature>
<dbReference type="Gene3D" id="1.20.58.220">
    <property type="entry name" value="Phosphate transport system protein phou homolog 2, domain 2"/>
    <property type="match status" value="1"/>
</dbReference>
<sequence length="545" mass="58461">MLDLCGAVALLLWGVRMVKTGVMRAFGPRLRLWIGSAVRNRVAAFGVGIAATIVLQSSTATAMMAASFTAGGFMSSMMAQAIMLGANIGTGIVTRLLVFDIHFLAPLLIATGVVSFSFSHSKPLKGFCRALLGLGMMLLSLQLLGQATEPMRHAKVLTALMAALEAVPVLAVAVAAVLAAAASSSMAIVLLAMSLATADTVSPMTGLALVLGANLGGAIPPLVATLRHQAAARRVTFGNLLVRLLGCILLLPFIETVSALLSKFAVDPGLFVADAHILFNISIAAIMLPLLRPWSMLMRKILPDAPGPRSGPLHLDAECLDSPALALAGAARETLAIGDRIASMLEMSLEALRINDISRCASIADMDDEIDRLNSAVKLYLARLDRPRLNIGEADRSDDIIGYATNLEHVGDIIDRNLCELVEKKIRNQLSFSSEGAAEIEEIYNLTFSNLRMAQSILLSMDDHLARKLVKAKVDIRHLEERSAANHMSRLREGIVESIQTSSLHMDMLRDLKRINAHIAAIAYPILKRHGLLRESRVVAVGTER</sequence>
<evidence type="ECO:0000256" key="5">
    <source>
        <dbReference type="ARBA" id="ARBA00023136"/>
    </source>
</evidence>
<evidence type="ECO:0000256" key="6">
    <source>
        <dbReference type="SAM" id="Phobius"/>
    </source>
</evidence>